<reference evidence="4" key="1">
    <citation type="submission" date="2023-01" db="EMBL/GenBank/DDBJ databases">
        <title>Key to firefly adult light organ development and bioluminescence: homeobox transcription factors regulate luciferase expression and transportation to peroxisome.</title>
        <authorList>
            <person name="Fu X."/>
        </authorList>
    </citation>
    <scope>NUCLEOTIDE SEQUENCE [LARGE SCALE GENOMIC DNA]</scope>
</reference>
<feature type="transmembrane region" description="Helical" evidence="1">
    <location>
        <begin position="685"/>
        <end position="709"/>
    </location>
</feature>
<feature type="transmembrane region" description="Helical" evidence="1">
    <location>
        <begin position="1175"/>
        <end position="1194"/>
    </location>
</feature>
<dbReference type="PROSITE" id="PS50042">
    <property type="entry name" value="CNMP_BINDING_3"/>
    <property type="match status" value="3"/>
</dbReference>
<feature type="domain" description="Cyclic nucleotide-binding" evidence="2">
    <location>
        <begin position="1489"/>
        <end position="1609"/>
    </location>
</feature>
<gene>
    <name evidence="3" type="ORF">RN001_007951</name>
</gene>
<feature type="transmembrane region" description="Helical" evidence="1">
    <location>
        <begin position="1385"/>
        <end position="1408"/>
    </location>
</feature>
<feature type="transmembrane region" description="Helical" evidence="1">
    <location>
        <begin position="386"/>
        <end position="406"/>
    </location>
</feature>
<feature type="transmembrane region" description="Helical" evidence="1">
    <location>
        <begin position="715"/>
        <end position="734"/>
    </location>
</feature>
<dbReference type="SUPFAM" id="SSF51206">
    <property type="entry name" value="cAMP-binding domain-like"/>
    <property type="match status" value="4"/>
</dbReference>
<dbReference type="SMART" id="SM00100">
    <property type="entry name" value="cNMP"/>
    <property type="match status" value="1"/>
</dbReference>
<feature type="domain" description="Cyclic nucleotide-binding" evidence="2">
    <location>
        <begin position="1"/>
        <end position="82"/>
    </location>
</feature>
<dbReference type="Proteomes" id="UP001353858">
    <property type="component" value="Unassembled WGS sequence"/>
</dbReference>
<keyword evidence="4" id="KW-1185">Reference proteome</keyword>
<dbReference type="CDD" id="cd00038">
    <property type="entry name" value="CAP_ED"/>
    <property type="match status" value="2"/>
</dbReference>
<feature type="transmembrane region" description="Helical" evidence="1">
    <location>
        <begin position="1355"/>
        <end position="1373"/>
    </location>
</feature>
<evidence type="ECO:0000313" key="4">
    <source>
        <dbReference type="Proteomes" id="UP001353858"/>
    </source>
</evidence>
<feature type="transmembrane region" description="Helical" evidence="1">
    <location>
        <begin position="811"/>
        <end position="838"/>
    </location>
</feature>
<keyword evidence="1" id="KW-0472">Membrane</keyword>
<comment type="caution">
    <text evidence="3">The sequence shown here is derived from an EMBL/GenBank/DDBJ whole genome shotgun (WGS) entry which is preliminary data.</text>
</comment>
<dbReference type="Gene3D" id="2.60.120.10">
    <property type="entry name" value="Jelly Rolls"/>
    <property type="match status" value="4"/>
</dbReference>
<evidence type="ECO:0000256" key="1">
    <source>
        <dbReference type="SAM" id="Phobius"/>
    </source>
</evidence>
<keyword evidence="1" id="KW-0812">Transmembrane</keyword>
<dbReference type="InterPro" id="IPR050818">
    <property type="entry name" value="KCNH_animal-type"/>
</dbReference>
<accession>A0AAN7P3K4</accession>
<keyword evidence="1" id="KW-1133">Transmembrane helix</keyword>
<dbReference type="PANTHER" id="PTHR10217">
    <property type="entry name" value="VOLTAGE AND LIGAND GATED POTASSIUM CHANNEL"/>
    <property type="match status" value="1"/>
</dbReference>
<dbReference type="InterPro" id="IPR014710">
    <property type="entry name" value="RmlC-like_jellyroll"/>
</dbReference>
<organism evidence="3 4">
    <name type="scientific">Aquatica leii</name>
    <dbReference type="NCBI Taxonomy" id="1421715"/>
    <lineage>
        <taxon>Eukaryota</taxon>
        <taxon>Metazoa</taxon>
        <taxon>Ecdysozoa</taxon>
        <taxon>Arthropoda</taxon>
        <taxon>Hexapoda</taxon>
        <taxon>Insecta</taxon>
        <taxon>Pterygota</taxon>
        <taxon>Neoptera</taxon>
        <taxon>Endopterygota</taxon>
        <taxon>Coleoptera</taxon>
        <taxon>Polyphaga</taxon>
        <taxon>Elateriformia</taxon>
        <taxon>Elateroidea</taxon>
        <taxon>Lampyridae</taxon>
        <taxon>Luciolinae</taxon>
        <taxon>Aquatica</taxon>
    </lineage>
</organism>
<dbReference type="InterPro" id="IPR000595">
    <property type="entry name" value="cNMP-bd_dom"/>
</dbReference>
<dbReference type="Pfam" id="PF00027">
    <property type="entry name" value="cNMP_binding"/>
    <property type="match status" value="1"/>
</dbReference>
<feature type="domain" description="Cyclic nucleotide-binding" evidence="2">
    <location>
        <begin position="1036"/>
        <end position="1107"/>
    </location>
</feature>
<dbReference type="InterPro" id="IPR018490">
    <property type="entry name" value="cNMP-bd_dom_sf"/>
</dbReference>
<dbReference type="PANTHER" id="PTHR10217:SF435">
    <property type="entry name" value="POTASSIUM VOLTAGE-GATED CHANNEL PROTEIN EAG"/>
    <property type="match status" value="1"/>
</dbReference>
<dbReference type="EMBL" id="JARPUR010000003">
    <property type="protein sequence ID" value="KAK4879805.1"/>
    <property type="molecule type" value="Genomic_DNA"/>
</dbReference>
<feature type="transmembrane region" description="Helical" evidence="1">
    <location>
        <begin position="192"/>
        <end position="212"/>
    </location>
</feature>
<feature type="transmembrane region" description="Helical" evidence="1">
    <location>
        <begin position="1313"/>
        <end position="1334"/>
    </location>
</feature>
<evidence type="ECO:0000259" key="2">
    <source>
        <dbReference type="PROSITE" id="PS50042"/>
    </source>
</evidence>
<evidence type="ECO:0000313" key="3">
    <source>
        <dbReference type="EMBL" id="KAK4879805.1"/>
    </source>
</evidence>
<sequence length="1614" mass="187868">MIYVQSGVIQILSEEDDETPIFSFSGGTCLGEAGLMLGYKSNTTVRCKTSCRLHVLPQKNYIKAVGVYSKEFIQLKKEFFERLNQAKENYALSQTIEKKYTNERTNCMTVKWLKNTLHKLMAKDEVTNEKHVCSNIFLRDAFDDDKFNDCHFIADNLDLIAISERLELVTDSVFLKSSCPCILQPHSILLRIWNCIIVFVACTAGLILPYFAFLETVTPMWCDFYIFFITILWSADLYVQVSTSIRTPDKIIATIQTIFEHKISTFTFWVDIFAAIPFEMFSTVILTEINKNYMVLMKLNRVFKIQKVYDIYKKWEDRIISNNVVITYCWYQLCCLYIVYILSSILFYLVKNGTKDPYYLDFKWYLFNVFQTLNGVSYFSEDAVFYGWYIVVCIVSVTLELIYLTYIKSIYSLTKLDHVKLDELYKNTFATIGCNKLDSKYHNRILKNIQTKLQGTGGFRLLYNHNVYVDFPFSIYTQIAEEAFESLLCAVPFFQNLPKKLITKLCTYCQNITIPPHETLCCTGQILECLIILQLGYCNVYLPSSTKKKFFKGVTGLSFLETYTSTPVIDTVVTATHCRIVTIPLQDFFKTLLKYPLEKSHIDKSLSEISVIKDLSSLYRVNDKLPQYKYIYESDKKKSFKYFGYNLPINSFEEYDYYVPFDKLRYLSFVQYFLMRSTILPDSKFLFIWEFIRYLCAIASGVLFSLIITNTTTNQVLYAIMISLDAMAWADVYVRFHVCYYDKNGILVSHPLATAKYYLRRAFIMDVLGVFPLKLFINTKNPQTLTALQLNRIFQMYRCLGFSKVVAQKRVLYVAQLIFFHYIPVFLVASFFFSYFAISAQCSLTALGSNFTAVCTNNRSMLKNFIDTPNFLKLQFYGVYIVSSIITQSGMQRYDALVVNSAVSIAILTIFKNILMIYLACRVTKLYTIKVSNLWKYQNSMWMVVNFMEKFNINNDLQRDLITHFELKWFRFKGTNISNSVSYFHTAFKYDILYDVYGKVLENTLLFAFDTNSKHFFCSLLLVVSHGMITKNGFAVKINDINKYLNIIYKGHALVIAPGGTEIAVLTPGAMFGNLIESERIRQTITVQAIGHIEILTVETTLFYQMLKKYNQLYTRHKRLTELHTDFLKSKSYRFTIDDIQTNKEQPTSQEFERSTLFLTKVFDPGNMWMRIWKISILITVCYLEAGFTLYQIALREYSLYFVILQYVADILYLISYYVKTHTGYENEDGIIVYNLKSIQSRLTKNKTKYCFEMVSLVVLDPFAWFLPAKTFWIVHSILRLNRPGRFFFLIKYLKQLANMLHVNSIVIRGLRLFVWSTYLLHASTIITVMVSCSSINNMHPACDYNSNSTSLEKFSIYVSYFYIVSSIFTGTAQSQFYPKSSLLILHFSILMLLAAILRVIVLGHIYATLQMYYGQRNEYRNNVNIIKSNIDQEQISSALYAKIINYLQLLWRTEKGVVYPSFLQEAPYCLREAILNDAFSEYIHYNFIFAKCHKDFNRQIISCLVNKTFFKRDYIVFEGTANGCMYFIHKGSVAVRSSSAPDNSKIVKLRKGSCFGIAQGIFLGKAYVHSFQALKTTTILILEFSKWGHLLDFYPASRNTILEQYFLFEDLYV</sequence>
<feature type="transmembrane region" description="Helical" evidence="1">
    <location>
        <begin position="1200"/>
        <end position="1219"/>
    </location>
</feature>
<dbReference type="GO" id="GO:0005242">
    <property type="term" value="F:inward rectifier potassium channel activity"/>
    <property type="evidence" value="ECO:0007669"/>
    <property type="project" value="TreeGrafter"/>
</dbReference>
<name>A0AAN7P3K4_9COLE</name>
<dbReference type="GO" id="GO:0042391">
    <property type="term" value="P:regulation of membrane potential"/>
    <property type="evidence" value="ECO:0007669"/>
    <property type="project" value="TreeGrafter"/>
</dbReference>
<protein>
    <recommendedName>
        <fullName evidence="2">Cyclic nucleotide-binding domain-containing protein</fullName>
    </recommendedName>
</protein>
<feature type="transmembrane region" description="Helical" evidence="1">
    <location>
        <begin position="224"/>
        <end position="245"/>
    </location>
</feature>
<proteinExistence type="predicted"/>
<dbReference type="Gene3D" id="1.10.287.630">
    <property type="entry name" value="Helix hairpin bin"/>
    <property type="match status" value="1"/>
</dbReference>
<feature type="transmembrane region" description="Helical" evidence="1">
    <location>
        <begin position="897"/>
        <end position="920"/>
    </location>
</feature>
<feature type="transmembrane region" description="Helical" evidence="1">
    <location>
        <begin position="330"/>
        <end position="350"/>
    </location>
</feature>
<dbReference type="GO" id="GO:0005886">
    <property type="term" value="C:plasma membrane"/>
    <property type="evidence" value="ECO:0007669"/>
    <property type="project" value="TreeGrafter"/>
</dbReference>